<name>A0AAE0HFD7_9PEZI</name>
<sequence length="109" mass="11399">MRVRRGEGWLGACLLGCDVVACSANCSFGVLRATGMGGRICVHTQKTCVCMSASLPNQVHPGTRQGNNYTKPQQQQGCKHKTRSWASDCAAAAACGRPGAAGLGAGWWC</sequence>
<keyword evidence="1" id="KW-0732">Signal</keyword>
<reference evidence="2" key="1">
    <citation type="journal article" date="2023" name="Mol. Phylogenet. Evol.">
        <title>Genome-scale phylogeny and comparative genomics of the fungal order Sordariales.</title>
        <authorList>
            <person name="Hensen N."/>
            <person name="Bonometti L."/>
            <person name="Westerberg I."/>
            <person name="Brannstrom I.O."/>
            <person name="Guillou S."/>
            <person name="Cros-Aarteil S."/>
            <person name="Calhoun S."/>
            <person name="Haridas S."/>
            <person name="Kuo A."/>
            <person name="Mondo S."/>
            <person name="Pangilinan J."/>
            <person name="Riley R."/>
            <person name="LaButti K."/>
            <person name="Andreopoulos B."/>
            <person name="Lipzen A."/>
            <person name="Chen C."/>
            <person name="Yan M."/>
            <person name="Daum C."/>
            <person name="Ng V."/>
            <person name="Clum A."/>
            <person name="Steindorff A."/>
            <person name="Ohm R.A."/>
            <person name="Martin F."/>
            <person name="Silar P."/>
            <person name="Natvig D.O."/>
            <person name="Lalanne C."/>
            <person name="Gautier V."/>
            <person name="Ament-Velasquez S.L."/>
            <person name="Kruys A."/>
            <person name="Hutchinson M.I."/>
            <person name="Powell A.J."/>
            <person name="Barry K."/>
            <person name="Miller A.N."/>
            <person name="Grigoriev I.V."/>
            <person name="Debuchy R."/>
            <person name="Gladieux P."/>
            <person name="Hiltunen Thoren M."/>
            <person name="Johannesson H."/>
        </authorList>
    </citation>
    <scope>NUCLEOTIDE SEQUENCE</scope>
    <source>
        <strain evidence="2">CBS 168.71</strain>
    </source>
</reference>
<evidence type="ECO:0000313" key="3">
    <source>
        <dbReference type="Proteomes" id="UP001278766"/>
    </source>
</evidence>
<proteinExistence type="predicted"/>
<evidence type="ECO:0008006" key="4">
    <source>
        <dbReference type="Google" id="ProtNLM"/>
    </source>
</evidence>
<accession>A0AAE0HFD7</accession>
<evidence type="ECO:0000256" key="1">
    <source>
        <dbReference type="SAM" id="SignalP"/>
    </source>
</evidence>
<reference evidence="2" key="2">
    <citation type="submission" date="2023-06" db="EMBL/GenBank/DDBJ databases">
        <authorList>
            <consortium name="Lawrence Berkeley National Laboratory"/>
            <person name="Haridas S."/>
            <person name="Hensen N."/>
            <person name="Bonometti L."/>
            <person name="Westerberg I."/>
            <person name="Brannstrom I.O."/>
            <person name="Guillou S."/>
            <person name="Cros-Aarteil S."/>
            <person name="Calhoun S."/>
            <person name="Kuo A."/>
            <person name="Mondo S."/>
            <person name="Pangilinan J."/>
            <person name="Riley R."/>
            <person name="Labutti K."/>
            <person name="Andreopoulos B."/>
            <person name="Lipzen A."/>
            <person name="Chen C."/>
            <person name="Yanf M."/>
            <person name="Daum C."/>
            <person name="Ng V."/>
            <person name="Clum A."/>
            <person name="Steindorff A."/>
            <person name="Ohm R."/>
            <person name="Martin F."/>
            <person name="Silar P."/>
            <person name="Natvig D."/>
            <person name="Lalanne C."/>
            <person name="Gautier V."/>
            <person name="Ament-Velasquez S.L."/>
            <person name="Kruys A."/>
            <person name="Hutchinson M.I."/>
            <person name="Powell A.J."/>
            <person name="Barry K."/>
            <person name="Miller A.N."/>
            <person name="Grigoriev I.V."/>
            <person name="Debuchy R."/>
            <person name="Gladieux P."/>
            <person name="Thoren M.H."/>
            <person name="Johannesson H."/>
        </authorList>
    </citation>
    <scope>NUCLEOTIDE SEQUENCE</scope>
    <source>
        <strain evidence="2">CBS 168.71</strain>
    </source>
</reference>
<dbReference type="EMBL" id="JAUEPN010000004">
    <property type="protein sequence ID" value="KAK3295405.1"/>
    <property type="molecule type" value="Genomic_DNA"/>
</dbReference>
<organism evidence="2 3">
    <name type="scientific">Chaetomium fimeti</name>
    <dbReference type="NCBI Taxonomy" id="1854472"/>
    <lineage>
        <taxon>Eukaryota</taxon>
        <taxon>Fungi</taxon>
        <taxon>Dikarya</taxon>
        <taxon>Ascomycota</taxon>
        <taxon>Pezizomycotina</taxon>
        <taxon>Sordariomycetes</taxon>
        <taxon>Sordariomycetidae</taxon>
        <taxon>Sordariales</taxon>
        <taxon>Chaetomiaceae</taxon>
        <taxon>Chaetomium</taxon>
    </lineage>
</organism>
<evidence type="ECO:0000313" key="2">
    <source>
        <dbReference type="EMBL" id="KAK3295405.1"/>
    </source>
</evidence>
<dbReference type="Proteomes" id="UP001278766">
    <property type="component" value="Unassembled WGS sequence"/>
</dbReference>
<protein>
    <recommendedName>
        <fullName evidence="4">Secreted protein</fullName>
    </recommendedName>
</protein>
<keyword evidence="3" id="KW-1185">Reference proteome</keyword>
<comment type="caution">
    <text evidence="2">The sequence shown here is derived from an EMBL/GenBank/DDBJ whole genome shotgun (WGS) entry which is preliminary data.</text>
</comment>
<gene>
    <name evidence="2" type="ORF">B0H64DRAFT_395195</name>
</gene>
<feature type="chain" id="PRO_5042028830" description="Secreted protein" evidence="1">
    <location>
        <begin position="25"/>
        <end position="109"/>
    </location>
</feature>
<feature type="signal peptide" evidence="1">
    <location>
        <begin position="1"/>
        <end position="24"/>
    </location>
</feature>
<dbReference type="AlphaFoldDB" id="A0AAE0HFD7"/>
<dbReference type="GeneID" id="87840690"/>
<dbReference type="RefSeq" id="XP_062658919.1">
    <property type="nucleotide sequence ID" value="XM_062803742.1"/>
</dbReference>